<evidence type="ECO:0000256" key="4">
    <source>
        <dbReference type="ARBA" id="ARBA00012381"/>
    </source>
</evidence>
<evidence type="ECO:0000256" key="1">
    <source>
        <dbReference type="ARBA" id="ARBA00001946"/>
    </source>
</evidence>
<dbReference type="NCBIfam" id="NF001299">
    <property type="entry name" value="PRK00241.1"/>
    <property type="match status" value="1"/>
</dbReference>
<comment type="cofactor">
    <cofactor evidence="2">
        <name>Zn(2+)</name>
        <dbReference type="ChEBI" id="CHEBI:29105"/>
    </cofactor>
</comment>
<dbReference type="InterPro" id="IPR015797">
    <property type="entry name" value="NUDIX_hydrolase-like_dom_sf"/>
</dbReference>
<proteinExistence type="inferred from homology"/>
<dbReference type="PROSITE" id="PS51462">
    <property type="entry name" value="NUDIX"/>
    <property type="match status" value="1"/>
</dbReference>
<dbReference type="PROSITE" id="PS00893">
    <property type="entry name" value="NUDIX_BOX"/>
    <property type="match status" value="1"/>
</dbReference>
<keyword evidence="5" id="KW-0479">Metal-binding</keyword>
<comment type="catalytic activity">
    <reaction evidence="9">
        <text>a 5'-end NAD(+)-phospho-ribonucleoside in mRNA + H2O = a 5'-end phospho-adenosine-phospho-ribonucleoside in mRNA + beta-nicotinamide D-ribonucleotide + 2 H(+)</text>
        <dbReference type="Rhea" id="RHEA:60876"/>
        <dbReference type="Rhea" id="RHEA-COMP:15698"/>
        <dbReference type="Rhea" id="RHEA-COMP:15719"/>
        <dbReference type="ChEBI" id="CHEBI:14649"/>
        <dbReference type="ChEBI" id="CHEBI:15377"/>
        <dbReference type="ChEBI" id="CHEBI:15378"/>
        <dbReference type="ChEBI" id="CHEBI:144029"/>
        <dbReference type="ChEBI" id="CHEBI:144051"/>
    </reaction>
    <physiologicalReaction direction="left-to-right" evidence="9">
        <dbReference type="Rhea" id="RHEA:60877"/>
    </physiologicalReaction>
</comment>
<dbReference type="PANTHER" id="PTHR42904">
    <property type="entry name" value="NUDIX HYDROLASE, NUDC SUBFAMILY"/>
    <property type="match status" value="1"/>
</dbReference>
<dbReference type="InterPro" id="IPR050241">
    <property type="entry name" value="NAD-cap_RNA_hydrolase_NudC"/>
</dbReference>
<keyword evidence="12" id="KW-1185">Reference proteome</keyword>
<dbReference type="InterPro" id="IPR049734">
    <property type="entry name" value="NudC-like_C"/>
</dbReference>
<evidence type="ECO:0000256" key="2">
    <source>
        <dbReference type="ARBA" id="ARBA00001947"/>
    </source>
</evidence>
<evidence type="ECO:0000256" key="3">
    <source>
        <dbReference type="ARBA" id="ARBA00009595"/>
    </source>
</evidence>
<dbReference type="Pfam" id="PF00293">
    <property type="entry name" value="NUDIX"/>
    <property type="match status" value="1"/>
</dbReference>
<keyword evidence="7" id="KW-0460">Magnesium</keyword>
<dbReference type="InterPro" id="IPR020084">
    <property type="entry name" value="NUDIX_hydrolase_CS"/>
</dbReference>
<dbReference type="EMBL" id="CP071090">
    <property type="protein sequence ID" value="QSQ20853.1"/>
    <property type="molecule type" value="Genomic_DNA"/>
</dbReference>
<evidence type="ECO:0000256" key="8">
    <source>
        <dbReference type="ARBA" id="ARBA00023027"/>
    </source>
</evidence>
<dbReference type="PANTHER" id="PTHR42904:SF6">
    <property type="entry name" value="NAD-CAPPED RNA HYDROLASE NUDT12"/>
    <property type="match status" value="1"/>
</dbReference>
<evidence type="ECO:0000259" key="10">
    <source>
        <dbReference type="PROSITE" id="PS51462"/>
    </source>
</evidence>
<keyword evidence="8" id="KW-0520">NAD</keyword>
<dbReference type="CDD" id="cd03429">
    <property type="entry name" value="NUDIX_NADH_pyrophosphatase_Nudt13"/>
    <property type="match status" value="1"/>
</dbReference>
<protein>
    <recommendedName>
        <fullName evidence="4">NAD(+) diphosphatase</fullName>
        <ecNumber evidence="4">3.6.1.22</ecNumber>
    </recommendedName>
</protein>
<dbReference type="GO" id="GO:0016787">
    <property type="term" value="F:hydrolase activity"/>
    <property type="evidence" value="ECO:0007669"/>
    <property type="project" value="UniProtKB-KW"/>
</dbReference>
<evidence type="ECO:0000256" key="6">
    <source>
        <dbReference type="ARBA" id="ARBA00022801"/>
    </source>
</evidence>
<dbReference type="InterPro" id="IPR000086">
    <property type="entry name" value="NUDIX_hydrolase_dom"/>
</dbReference>
<gene>
    <name evidence="11" type="primary">nudC</name>
    <name evidence="11" type="ORF">JY651_37345</name>
</gene>
<evidence type="ECO:0000256" key="7">
    <source>
        <dbReference type="ARBA" id="ARBA00022842"/>
    </source>
</evidence>
<comment type="similarity">
    <text evidence="3">Belongs to the Nudix hydrolase family. NudC subfamily.</text>
</comment>
<evidence type="ECO:0000313" key="11">
    <source>
        <dbReference type="EMBL" id="QSQ20853.1"/>
    </source>
</evidence>
<dbReference type="InterPro" id="IPR015376">
    <property type="entry name" value="Znr_NADH_PPase"/>
</dbReference>
<sequence length="278" mass="30564">MSTVPHFVPGHEPPARPRDGALLFLARGMDVLVREHEGTASIPTGAAFPELAAEAHYLGALDGQDCYAAAIPESFTPPEGFKKVLGRSLYRRLDDARFAVVGRSISIIEWDTTHRFCGRCGTPTQLVPGERARRCPVDHTPFYPRIAPAIIVLVTRGDTMLLGRNATFPEPMFSTLAGFVDPGETLEECVAREVKEEVGVDVKNIRYFGSQPWPYGRSLMVGFTAEYAGGDITVDSKEIAEAHWFTPDNLPRIPPRISIARQLIDSFVERVKGTRAAS</sequence>
<evidence type="ECO:0000313" key="12">
    <source>
        <dbReference type="Proteomes" id="UP000662747"/>
    </source>
</evidence>
<evidence type="ECO:0000256" key="5">
    <source>
        <dbReference type="ARBA" id="ARBA00022723"/>
    </source>
</evidence>
<reference evidence="11 12" key="1">
    <citation type="submission" date="2021-02" db="EMBL/GenBank/DDBJ databases">
        <title>De Novo genome assembly of isolated myxobacteria.</title>
        <authorList>
            <person name="Stevens D.C."/>
        </authorList>
    </citation>
    <scope>NUCLEOTIDE SEQUENCE [LARGE SCALE GENOMIC DNA]</scope>
    <source>
        <strain evidence="12">SCPEA02</strain>
    </source>
</reference>
<comment type="cofactor">
    <cofactor evidence="1">
        <name>Mg(2+)</name>
        <dbReference type="ChEBI" id="CHEBI:18420"/>
    </cofactor>
</comment>
<dbReference type="Gene3D" id="3.90.79.10">
    <property type="entry name" value="Nucleoside Triphosphate Pyrophosphohydrolase"/>
    <property type="match status" value="1"/>
</dbReference>
<accession>A0ABX7NQ95</accession>
<dbReference type="Gene3D" id="3.90.79.20">
    <property type="match status" value="1"/>
</dbReference>
<organism evidence="11 12">
    <name type="scientific">Pyxidicoccus parkwayensis</name>
    <dbReference type="NCBI Taxonomy" id="2813578"/>
    <lineage>
        <taxon>Bacteria</taxon>
        <taxon>Pseudomonadati</taxon>
        <taxon>Myxococcota</taxon>
        <taxon>Myxococcia</taxon>
        <taxon>Myxococcales</taxon>
        <taxon>Cystobacterineae</taxon>
        <taxon>Myxococcaceae</taxon>
        <taxon>Pyxidicoccus</taxon>
    </lineage>
</organism>
<dbReference type="Pfam" id="PF09296">
    <property type="entry name" value="NUDIX-like"/>
    <property type="match status" value="1"/>
</dbReference>
<dbReference type="Pfam" id="PF09297">
    <property type="entry name" value="Zn_ribbon_NUD"/>
    <property type="match status" value="1"/>
</dbReference>
<keyword evidence="6 11" id="KW-0378">Hydrolase</keyword>
<feature type="domain" description="Nudix hydrolase" evidence="10">
    <location>
        <begin position="144"/>
        <end position="268"/>
    </location>
</feature>
<evidence type="ECO:0000256" key="9">
    <source>
        <dbReference type="ARBA" id="ARBA00023679"/>
    </source>
</evidence>
<dbReference type="SUPFAM" id="SSF55811">
    <property type="entry name" value="Nudix"/>
    <property type="match status" value="2"/>
</dbReference>
<dbReference type="EC" id="3.6.1.22" evidence="4"/>
<name>A0ABX7NQ95_9BACT</name>
<dbReference type="Proteomes" id="UP000662747">
    <property type="component" value="Chromosome"/>
</dbReference>
<dbReference type="InterPro" id="IPR015375">
    <property type="entry name" value="NADH_PPase-like_N"/>
</dbReference>
<dbReference type="RefSeq" id="WP_206722433.1">
    <property type="nucleotide sequence ID" value="NZ_CP071090.1"/>
</dbReference>